<evidence type="ECO:0000256" key="1">
    <source>
        <dbReference type="SAM" id="Phobius"/>
    </source>
</evidence>
<protein>
    <submittedName>
        <fullName evidence="2">Uncharacterized protein</fullName>
    </submittedName>
</protein>
<gene>
    <name evidence="2" type="ORF">ES1_13310</name>
</gene>
<keyword evidence="1" id="KW-0472">Membrane</keyword>
<reference evidence="2 3" key="2">
    <citation type="submission" date="2010-03" db="EMBL/GenBank/DDBJ databases">
        <authorList>
            <person name="Pajon A."/>
        </authorList>
    </citation>
    <scope>NUCLEOTIDE SEQUENCE [LARGE SCALE GENOMIC DNA]</scope>
    <source>
        <strain evidence="2 3">V10Sc8a</strain>
    </source>
</reference>
<evidence type="ECO:0000313" key="2">
    <source>
        <dbReference type="EMBL" id="CBL34316.1"/>
    </source>
</evidence>
<keyword evidence="1" id="KW-1133">Transmembrane helix</keyword>
<accession>D4MKN3</accession>
<feature type="transmembrane region" description="Helical" evidence="1">
    <location>
        <begin position="21"/>
        <end position="46"/>
    </location>
</feature>
<name>D4MKN3_9FIRM</name>
<proteinExistence type="predicted"/>
<keyword evidence="1" id="KW-0812">Transmembrane</keyword>
<organism evidence="2 3">
    <name type="scientific">[Eubacterium] siraeum V10Sc8a</name>
    <dbReference type="NCBI Taxonomy" id="717961"/>
    <lineage>
        <taxon>Bacteria</taxon>
        <taxon>Bacillati</taxon>
        <taxon>Bacillota</taxon>
        <taxon>Clostridia</taxon>
        <taxon>Eubacteriales</taxon>
        <taxon>Oscillospiraceae</taxon>
        <taxon>Oscillospiraceae incertae sedis</taxon>
    </lineage>
</organism>
<sequence length="119" mass="13202">MAVSPAVIKLIITAATDKRTWKVVAIIIATLLLPLILLIFLLAGMISGVETANNNLLDYSFKGVSISQEFTDEQKEAVENMRSWLGELDEIIAEKENDEEHSLDVNMVRAVFYCLNFGG</sequence>
<dbReference type="AlphaFoldDB" id="D4MKN3"/>
<dbReference type="HOGENOM" id="CLU_2057860_0_0_9"/>
<dbReference type="BioCyc" id="ESIR717961:G136L-1091-MONOMER"/>
<reference evidence="2 3" key="1">
    <citation type="submission" date="2010-03" db="EMBL/GenBank/DDBJ databases">
        <title>The genome sequence of Eubacterium siraeum V10Sc8a.</title>
        <authorList>
            <consortium name="metaHIT consortium -- http://www.metahit.eu/"/>
            <person name="Pajon A."/>
            <person name="Turner K."/>
            <person name="Parkhill J."/>
            <person name="Duncan S."/>
            <person name="Flint H."/>
        </authorList>
    </citation>
    <scope>NUCLEOTIDE SEQUENCE [LARGE SCALE GENOMIC DNA]</scope>
    <source>
        <strain evidence="2 3">V10Sc8a</strain>
    </source>
</reference>
<dbReference type="EMBL" id="FP929059">
    <property type="protein sequence ID" value="CBL34316.1"/>
    <property type="molecule type" value="Genomic_DNA"/>
</dbReference>
<evidence type="ECO:0000313" key="3">
    <source>
        <dbReference type="Proteomes" id="UP000007050"/>
    </source>
</evidence>
<dbReference type="KEGG" id="esr:ES1_13310"/>
<dbReference type="Proteomes" id="UP000007050">
    <property type="component" value="Chromosome"/>
</dbReference>
<dbReference type="PATRIC" id="fig|717961.3.peg.1416"/>